<dbReference type="GO" id="GO:0000981">
    <property type="term" value="F:DNA-binding transcription factor activity, RNA polymerase II-specific"/>
    <property type="evidence" value="ECO:0007669"/>
    <property type="project" value="TreeGrafter"/>
</dbReference>
<dbReference type="EMBL" id="JABSTR010000004">
    <property type="protein sequence ID" value="KAH9367714.1"/>
    <property type="molecule type" value="Genomic_DNA"/>
</dbReference>
<protein>
    <recommendedName>
        <fullName evidence="7">Protein capicua homolog-like C-terminal tri-helical domain-containing protein</fullName>
    </recommendedName>
</protein>
<proteinExistence type="predicted"/>
<evidence type="ECO:0000313" key="9">
    <source>
        <dbReference type="Proteomes" id="UP000821853"/>
    </source>
</evidence>
<dbReference type="GO" id="GO:0005634">
    <property type="term" value="C:nucleus"/>
    <property type="evidence" value="ECO:0007669"/>
    <property type="project" value="TreeGrafter"/>
</dbReference>
<reference evidence="8 9" key="1">
    <citation type="journal article" date="2020" name="Cell">
        <title>Large-Scale Comparative Analyses of Tick Genomes Elucidate Their Genetic Diversity and Vector Capacities.</title>
        <authorList>
            <consortium name="Tick Genome and Microbiome Consortium (TIGMIC)"/>
            <person name="Jia N."/>
            <person name="Wang J."/>
            <person name="Shi W."/>
            <person name="Du L."/>
            <person name="Sun Y."/>
            <person name="Zhan W."/>
            <person name="Jiang J.F."/>
            <person name="Wang Q."/>
            <person name="Zhang B."/>
            <person name="Ji P."/>
            <person name="Bell-Sakyi L."/>
            <person name="Cui X.M."/>
            <person name="Yuan T.T."/>
            <person name="Jiang B.G."/>
            <person name="Yang W.F."/>
            <person name="Lam T.T."/>
            <person name="Chang Q.C."/>
            <person name="Ding S.J."/>
            <person name="Wang X.J."/>
            <person name="Zhu J.G."/>
            <person name="Ruan X.D."/>
            <person name="Zhao L."/>
            <person name="Wei J.T."/>
            <person name="Ye R.Z."/>
            <person name="Que T.C."/>
            <person name="Du C.H."/>
            <person name="Zhou Y.H."/>
            <person name="Cheng J.X."/>
            <person name="Dai P.F."/>
            <person name="Guo W.B."/>
            <person name="Han X.H."/>
            <person name="Huang E.J."/>
            <person name="Li L.F."/>
            <person name="Wei W."/>
            <person name="Gao Y.C."/>
            <person name="Liu J.Z."/>
            <person name="Shao H.Z."/>
            <person name="Wang X."/>
            <person name="Wang C.C."/>
            <person name="Yang T.C."/>
            <person name="Huo Q.B."/>
            <person name="Li W."/>
            <person name="Chen H.Y."/>
            <person name="Chen S.E."/>
            <person name="Zhou L.G."/>
            <person name="Ni X.B."/>
            <person name="Tian J.H."/>
            <person name="Sheng Y."/>
            <person name="Liu T."/>
            <person name="Pan Y.S."/>
            <person name="Xia L.Y."/>
            <person name="Li J."/>
            <person name="Zhao F."/>
            <person name="Cao W.C."/>
        </authorList>
    </citation>
    <scope>NUCLEOTIDE SEQUENCE [LARGE SCALE GENOMIC DNA]</scope>
    <source>
        <strain evidence="8">HaeL-2018</strain>
    </source>
</reference>
<gene>
    <name evidence="8" type="ORF">HPB48_002553</name>
</gene>
<evidence type="ECO:0000259" key="7">
    <source>
        <dbReference type="Pfam" id="PF25981"/>
    </source>
</evidence>
<evidence type="ECO:0000256" key="4">
    <source>
        <dbReference type="ARBA" id="ARBA00023163"/>
    </source>
</evidence>
<evidence type="ECO:0000256" key="5">
    <source>
        <dbReference type="ARBA" id="ARBA00023242"/>
    </source>
</evidence>
<evidence type="ECO:0000256" key="2">
    <source>
        <dbReference type="ARBA" id="ARBA00023015"/>
    </source>
</evidence>
<dbReference type="Pfam" id="PF25981">
    <property type="entry name" value="HTH_Cic_C"/>
    <property type="match status" value="1"/>
</dbReference>
<feature type="compositionally biased region" description="Basic and acidic residues" evidence="6">
    <location>
        <begin position="36"/>
        <end position="46"/>
    </location>
</feature>
<keyword evidence="1" id="KW-0597">Phosphoprotein</keyword>
<feature type="region of interest" description="Disordered" evidence="6">
    <location>
        <begin position="104"/>
        <end position="150"/>
    </location>
</feature>
<dbReference type="InterPro" id="IPR058606">
    <property type="entry name" value="HTH_Cic_C"/>
</dbReference>
<keyword evidence="4" id="KW-0804">Transcription</keyword>
<comment type="caution">
    <text evidence="8">The sequence shown here is derived from an EMBL/GenBank/DDBJ whole genome shotgun (WGS) entry which is preliminary data.</text>
</comment>
<dbReference type="VEuPathDB" id="VectorBase:HLOH_043399"/>
<organism evidence="8 9">
    <name type="scientific">Haemaphysalis longicornis</name>
    <name type="common">Bush tick</name>
    <dbReference type="NCBI Taxonomy" id="44386"/>
    <lineage>
        <taxon>Eukaryota</taxon>
        <taxon>Metazoa</taxon>
        <taxon>Ecdysozoa</taxon>
        <taxon>Arthropoda</taxon>
        <taxon>Chelicerata</taxon>
        <taxon>Arachnida</taxon>
        <taxon>Acari</taxon>
        <taxon>Parasitiformes</taxon>
        <taxon>Ixodida</taxon>
        <taxon>Ixodoidea</taxon>
        <taxon>Ixodidae</taxon>
        <taxon>Haemaphysalinae</taxon>
        <taxon>Haemaphysalis</taxon>
    </lineage>
</organism>
<evidence type="ECO:0000256" key="1">
    <source>
        <dbReference type="ARBA" id="ARBA00022553"/>
    </source>
</evidence>
<keyword evidence="3" id="KW-0238">DNA-binding</keyword>
<keyword evidence="9" id="KW-1185">Reference proteome</keyword>
<dbReference type="InterPro" id="IPR052412">
    <property type="entry name" value="CC-Dev_Transcription_Reg"/>
</dbReference>
<dbReference type="PANTHER" id="PTHR13059">
    <property type="entry name" value="HMG-BOX TRANSCRIPTION FACTOR BBX"/>
    <property type="match status" value="1"/>
</dbReference>
<feature type="region of interest" description="Disordered" evidence="6">
    <location>
        <begin position="13"/>
        <end position="46"/>
    </location>
</feature>
<dbReference type="OrthoDB" id="6511689at2759"/>
<feature type="compositionally biased region" description="Polar residues" evidence="6">
    <location>
        <begin position="104"/>
        <end position="115"/>
    </location>
</feature>
<name>A0A9J6FWS4_HAELO</name>
<dbReference type="AlphaFoldDB" id="A0A9J6FWS4"/>
<keyword evidence="5" id="KW-0539">Nucleus</keyword>
<feature type="compositionally biased region" description="Low complexity" evidence="6">
    <location>
        <begin position="138"/>
        <end position="150"/>
    </location>
</feature>
<keyword evidence="2" id="KW-0805">Transcription regulation</keyword>
<sequence length="150" mass="16832">MATSILRWRKIRTKNQLQTDASDGDVGSPRTPKTPAEGEKSHSSLRRVLEQRRQLVMQLFTEEGWFPSAHATAAFQQRYRDVFTNKNTLQLKIREVRQKLMAQNNQANIATTPSAHDNADSAAKSDQQPPSKGPPPTVVEQQPQTPRTGT</sequence>
<dbReference type="PANTHER" id="PTHR13059:SF13">
    <property type="entry name" value="PROTEIN CAPICUA HOMOLOG"/>
    <property type="match status" value="1"/>
</dbReference>
<dbReference type="Proteomes" id="UP000821853">
    <property type="component" value="Chromosome 2"/>
</dbReference>
<evidence type="ECO:0000256" key="6">
    <source>
        <dbReference type="SAM" id="MobiDB-lite"/>
    </source>
</evidence>
<evidence type="ECO:0000313" key="8">
    <source>
        <dbReference type="EMBL" id="KAH9367714.1"/>
    </source>
</evidence>
<feature type="domain" description="Protein capicua homolog-like C-terminal tri-helical" evidence="7">
    <location>
        <begin position="47"/>
        <end position="101"/>
    </location>
</feature>
<dbReference type="GO" id="GO:0000977">
    <property type="term" value="F:RNA polymerase II transcription regulatory region sequence-specific DNA binding"/>
    <property type="evidence" value="ECO:0007669"/>
    <property type="project" value="TreeGrafter"/>
</dbReference>
<accession>A0A9J6FWS4</accession>
<evidence type="ECO:0000256" key="3">
    <source>
        <dbReference type="ARBA" id="ARBA00023125"/>
    </source>
</evidence>